<keyword evidence="2 6" id="KW-1003">Cell membrane</keyword>
<reference evidence="8 9" key="1">
    <citation type="submission" date="2019-07" db="EMBL/GenBank/DDBJ databases">
        <title>Genome sequence of 2 isolates from Red Sea Mangroves.</title>
        <authorList>
            <person name="Sefrji F."/>
            <person name="Michoud G."/>
            <person name="Merlino G."/>
            <person name="Daffonchio D."/>
        </authorList>
    </citation>
    <scope>NUCLEOTIDE SEQUENCE [LARGE SCALE GENOMIC DNA]</scope>
    <source>
        <strain evidence="8 9">R1DC41</strain>
    </source>
</reference>
<evidence type="ECO:0000256" key="1">
    <source>
        <dbReference type="ARBA" id="ARBA00004651"/>
    </source>
</evidence>
<dbReference type="EMBL" id="CP049742">
    <property type="protein sequence ID" value="QPC45665.1"/>
    <property type="molecule type" value="Genomic_DNA"/>
</dbReference>
<dbReference type="InterPro" id="IPR015414">
    <property type="entry name" value="TMEM64"/>
</dbReference>
<organism evidence="8 9">
    <name type="scientific">Mangrovibacillus cuniculi</name>
    <dbReference type="NCBI Taxonomy" id="2593652"/>
    <lineage>
        <taxon>Bacteria</taxon>
        <taxon>Bacillati</taxon>
        <taxon>Bacillota</taxon>
        <taxon>Bacilli</taxon>
        <taxon>Bacillales</taxon>
        <taxon>Bacillaceae</taxon>
        <taxon>Mangrovibacillus</taxon>
    </lineage>
</organism>
<keyword evidence="9" id="KW-1185">Reference proteome</keyword>
<protein>
    <recommendedName>
        <fullName evidence="6">TVP38/TMEM64 family membrane protein</fullName>
    </recommendedName>
</protein>
<dbReference type="GO" id="GO:0005886">
    <property type="term" value="C:plasma membrane"/>
    <property type="evidence" value="ECO:0007669"/>
    <property type="project" value="UniProtKB-SubCell"/>
</dbReference>
<evidence type="ECO:0000256" key="3">
    <source>
        <dbReference type="ARBA" id="ARBA00022692"/>
    </source>
</evidence>
<dbReference type="PANTHER" id="PTHR12677:SF55">
    <property type="entry name" value="UNDECAPRENYL PHOSPHATE TRANSPORTER SAOUHSC_00901-RELATED"/>
    <property type="match status" value="1"/>
</dbReference>
<evidence type="ECO:0000256" key="4">
    <source>
        <dbReference type="ARBA" id="ARBA00022989"/>
    </source>
</evidence>
<evidence type="ECO:0000256" key="5">
    <source>
        <dbReference type="ARBA" id="ARBA00023136"/>
    </source>
</evidence>
<keyword evidence="3 6" id="KW-0812">Transmembrane</keyword>
<dbReference type="AlphaFoldDB" id="A0A7S8HER6"/>
<comment type="similarity">
    <text evidence="6">Belongs to the TVP38/TMEM64 family.</text>
</comment>
<dbReference type="InterPro" id="IPR032816">
    <property type="entry name" value="VTT_dom"/>
</dbReference>
<name>A0A7S8HER6_9BACI</name>
<keyword evidence="5 6" id="KW-0472">Membrane</keyword>
<feature type="transmembrane region" description="Helical" evidence="6">
    <location>
        <begin position="12"/>
        <end position="37"/>
    </location>
</feature>
<feature type="domain" description="VTT" evidence="7">
    <location>
        <begin position="32"/>
        <end position="151"/>
    </location>
</feature>
<accession>A0A7S8HER6</accession>
<proteinExistence type="inferred from homology"/>
<feature type="transmembrane region" description="Helical" evidence="6">
    <location>
        <begin position="49"/>
        <end position="69"/>
    </location>
</feature>
<dbReference type="KEGG" id="mcui:G8O30_01105"/>
<evidence type="ECO:0000313" key="8">
    <source>
        <dbReference type="EMBL" id="QPC45665.1"/>
    </source>
</evidence>
<feature type="transmembrane region" description="Helical" evidence="6">
    <location>
        <begin position="159"/>
        <end position="177"/>
    </location>
</feature>
<evidence type="ECO:0000259" key="7">
    <source>
        <dbReference type="Pfam" id="PF09335"/>
    </source>
</evidence>
<evidence type="ECO:0000256" key="2">
    <source>
        <dbReference type="ARBA" id="ARBA00022475"/>
    </source>
</evidence>
<dbReference type="Pfam" id="PF09335">
    <property type="entry name" value="VTT_dom"/>
    <property type="match status" value="1"/>
</dbReference>
<gene>
    <name evidence="8" type="ORF">G8O30_01105</name>
</gene>
<dbReference type="PANTHER" id="PTHR12677">
    <property type="entry name" value="GOLGI APPARATUS MEMBRANE PROTEIN TVP38-RELATED"/>
    <property type="match status" value="1"/>
</dbReference>
<comment type="caution">
    <text evidence="6">Lacks conserved residue(s) required for the propagation of feature annotation.</text>
</comment>
<sequence length="182" mass="19798">MSILEQWTTLDPILVAIISILMNIIVSILGVVPSTFVTLGTVSALGVQASIPILIIGEALGAMASFILYRKGINLFREKQEKPVNNKFLRIVRDKEGAEAFFAVIILRLLPFVPSGLVALTAAFSKMGFLSFTIATTIGKIPSLFLEVGFVTVLQQLPTYLYVGTLVLLLVVSLLSFKAKRN</sequence>
<dbReference type="Proteomes" id="UP000593626">
    <property type="component" value="Chromosome"/>
</dbReference>
<keyword evidence="4 6" id="KW-1133">Transmembrane helix</keyword>
<evidence type="ECO:0000256" key="6">
    <source>
        <dbReference type="RuleBase" id="RU366058"/>
    </source>
</evidence>
<evidence type="ECO:0000313" key="9">
    <source>
        <dbReference type="Proteomes" id="UP000593626"/>
    </source>
</evidence>
<comment type="subcellular location">
    <subcellularLocation>
        <location evidence="1 6">Cell membrane</location>
        <topology evidence="1 6">Multi-pass membrane protein</topology>
    </subcellularLocation>
</comment>
<feature type="transmembrane region" description="Helical" evidence="6">
    <location>
        <begin position="100"/>
        <end position="124"/>
    </location>
</feature>
<dbReference type="RefSeq" id="WP_239673179.1">
    <property type="nucleotide sequence ID" value="NZ_CP049742.1"/>
</dbReference>